<keyword evidence="6" id="KW-0762">Sugar transport</keyword>
<keyword evidence="4" id="KW-1003">Cell membrane</keyword>
<comment type="subcellular location">
    <subcellularLocation>
        <location evidence="1">Cell inner membrane</location>
        <topology evidence="1">Multi-pass membrane protein</topology>
    </subcellularLocation>
    <subcellularLocation>
        <location evidence="2">Cytoplasm</location>
    </subcellularLocation>
</comment>
<gene>
    <name evidence="17" type="ORF">GA0061094_3265</name>
</gene>
<name>A0A0V8HCT0_9BACI</name>
<keyword evidence="10" id="KW-0418">Kinase</keyword>
<accession>A0A0V8HCT0</accession>
<keyword evidence="7" id="KW-0808">Transferase</keyword>
<keyword evidence="8" id="KW-0598">Phosphotransferase system</keyword>
<dbReference type="SUPFAM" id="SSF55804">
    <property type="entry name" value="Phoshotransferase/anion transport protein"/>
    <property type="match status" value="1"/>
</dbReference>
<dbReference type="InterPro" id="IPR003352">
    <property type="entry name" value="PTS_EIIC"/>
</dbReference>
<dbReference type="Pfam" id="PF02302">
    <property type="entry name" value="PTS_IIB"/>
    <property type="match status" value="1"/>
</dbReference>
<dbReference type="InterPro" id="IPR016152">
    <property type="entry name" value="PTrfase/Anion_transptr"/>
</dbReference>
<dbReference type="PANTHER" id="PTHR30505">
    <property type="entry name" value="FRUCTOSE-LIKE PERMEASE"/>
    <property type="match status" value="1"/>
</dbReference>
<evidence type="ECO:0000256" key="8">
    <source>
        <dbReference type="ARBA" id="ARBA00022683"/>
    </source>
</evidence>
<evidence type="ECO:0000313" key="18">
    <source>
        <dbReference type="Proteomes" id="UP000181997"/>
    </source>
</evidence>
<feature type="transmembrane region" description="Helical" evidence="13">
    <location>
        <begin position="288"/>
        <end position="308"/>
    </location>
</feature>
<protein>
    <submittedName>
        <fullName evidence="17">PTS system D-mannose-specific IIA component, Fru family /PTS system D-mannose-specific IIB component, Fru family /PTS system D-mannose-specific IIC component, Fru family</fullName>
    </submittedName>
</protein>
<feature type="transmembrane region" description="Helical" evidence="13">
    <location>
        <begin position="221"/>
        <end position="240"/>
    </location>
</feature>
<dbReference type="PROSITE" id="PS51099">
    <property type="entry name" value="PTS_EIIB_TYPE_2"/>
    <property type="match status" value="1"/>
</dbReference>
<evidence type="ECO:0000256" key="11">
    <source>
        <dbReference type="ARBA" id="ARBA00022989"/>
    </source>
</evidence>
<keyword evidence="9 13" id="KW-0812">Transmembrane</keyword>
<dbReference type="InterPro" id="IPR013011">
    <property type="entry name" value="PTS_EIIB_2"/>
</dbReference>
<keyword evidence="18" id="KW-1185">Reference proteome</keyword>
<feature type="transmembrane region" description="Helical" evidence="13">
    <location>
        <begin position="395"/>
        <end position="415"/>
    </location>
</feature>
<dbReference type="InterPro" id="IPR013014">
    <property type="entry name" value="PTS_EIIC_2"/>
</dbReference>
<feature type="transmembrane region" description="Helical" evidence="13">
    <location>
        <begin position="172"/>
        <end position="191"/>
    </location>
</feature>
<dbReference type="InterPro" id="IPR003353">
    <property type="entry name" value="PTS_IIB_fruc"/>
</dbReference>
<dbReference type="NCBIfam" id="TIGR01427">
    <property type="entry name" value="PTS_IIC_fructo"/>
    <property type="match status" value="1"/>
</dbReference>
<evidence type="ECO:0000259" key="16">
    <source>
        <dbReference type="PROSITE" id="PS51104"/>
    </source>
</evidence>
<evidence type="ECO:0000256" key="4">
    <source>
        <dbReference type="ARBA" id="ARBA00022475"/>
    </source>
</evidence>
<dbReference type="Gene3D" id="3.40.50.2300">
    <property type="match status" value="1"/>
</dbReference>
<dbReference type="Gene3D" id="3.40.930.10">
    <property type="entry name" value="Mannitol-specific EII, Chain A"/>
    <property type="match status" value="1"/>
</dbReference>
<dbReference type="InterPro" id="IPR004715">
    <property type="entry name" value="PTS_IIA_fruc"/>
</dbReference>
<dbReference type="EMBL" id="FMAU01000004">
    <property type="protein sequence ID" value="SCC22898.1"/>
    <property type="molecule type" value="Genomic_DNA"/>
</dbReference>
<dbReference type="GO" id="GO:0090563">
    <property type="term" value="F:protein-phosphocysteine-sugar phosphotransferase activity"/>
    <property type="evidence" value="ECO:0007669"/>
    <property type="project" value="TreeGrafter"/>
</dbReference>
<sequence length="653" mass="68864">MKILAITSCPNGIAHTYMAAENLEKAAKEMGVQLKVETQGSIGVENEFSKKDIEEADGIIIAADKTVNKDRFHGKKLLVAGVQDGIRKPEQLIKKVMSGDVPVHHSSSAETADKSEKKENPIYRHLMNGVSYMVPFIVVGGLLIAVALTLGGEKTPGGLAIPDDSFWKSIEAIGGASFTFMVPILAGFIAYSIADRPGLAPGVVGGYIAANGSFYNSEAGAGFIGGIIAGFLAGYVALYIKKIKVPKALQPIMPIIIIPVLASLIVGLAFVFLIGAPVAGVFTVLTDWLAGMQGTSSILLALILGAMISFDMGGPVNKVAFLFGSAMIGEGNYEIMGPIAAAICIPPIGLGLATFIGKKKFQAAERETGKASFTMGLFGITEGAIPFAAQDPLRVIPSIMVGSMTGSVIAMLGHVGDRVAHGGPIVAVLGAVDNVLMFFVAVIVGSLVTAVVVNLLKKDVNAEGSLALAGAGSAEESMESQGVQPEPVEEEIDRTVTEVKEINQLTDITNLDLINIDLEGSTRDDVIDEMIQLLNQTGSITSAAAFKEAILNREAESTTGIGMNIAIPHGKSDAVTKPSVVFGIKKAGVDWNSLDGSDAKLIFMIAVPKESEGNEHLKILQLLSRQLMDEEYREKLLEVGSKEEAYRLLEEIK</sequence>
<feature type="transmembrane region" description="Helical" evidence="13">
    <location>
        <begin position="435"/>
        <end position="456"/>
    </location>
</feature>
<evidence type="ECO:0000313" key="17">
    <source>
        <dbReference type="EMBL" id="SCC22898.1"/>
    </source>
</evidence>
<dbReference type="GO" id="GO:0009401">
    <property type="term" value="P:phosphoenolpyruvate-dependent sugar phosphotransferase system"/>
    <property type="evidence" value="ECO:0007669"/>
    <property type="project" value="UniProtKB-KW"/>
</dbReference>
<dbReference type="InterPro" id="IPR003501">
    <property type="entry name" value="PTS_EIIB_2/3"/>
</dbReference>
<dbReference type="CDD" id="cd05569">
    <property type="entry name" value="PTS_IIB_fructose"/>
    <property type="match status" value="1"/>
</dbReference>
<dbReference type="InterPro" id="IPR006327">
    <property type="entry name" value="PTS_IIC_fruc"/>
</dbReference>
<dbReference type="NCBIfam" id="TIGR00848">
    <property type="entry name" value="fruA"/>
    <property type="match status" value="1"/>
</dbReference>
<evidence type="ECO:0000256" key="10">
    <source>
        <dbReference type="ARBA" id="ARBA00022777"/>
    </source>
</evidence>
<keyword evidence="3" id="KW-0813">Transport</keyword>
<dbReference type="InterPro" id="IPR002178">
    <property type="entry name" value="PTS_EIIA_type-2_dom"/>
</dbReference>
<dbReference type="SUPFAM" id="SSF52794">
    <property type="entry name" value="PTS system IIB component-like"/>
    <property type="match status" value="1"/>
</dbReference>
<evidence type="ECO:0000256" key="9">
    <source>
        <dbReference type="ARBA" id="ARBA00022692"/>
    </source>
</evidence>
<evidence type="ECO:0000256" key="1">
    <source>
        <dbReference type="ARBA" id="ARBA00004429"/>
    </source>
</evidence>
<dbReference type="InterPro" id="IPR050864">
    <property type="entry name" value="Bacterial_PTS_Sugar_Transport"/>
</dbReference>
<evidence type="ECO:0000256" key="7">
    <source>
        <dbReference type="ARBA" id="ARBA00022679"/>
    </source>
</evidence>
<evidence type="ECO:0000256" key="3">
    <source>
        <dbReference type="ARBA" id="ARBA00022448"/>
    </source>
</evidence>
<dbReference type="GO" id="GO:0016301">
    <property type="term" value="F:kinase activity"/>
    <property type="evidence" value="ECO:0007669"/>
    <property type="project" value="UniProtKB-KW"/>
</dbReference>
<dbReference type="PROSITE" id="PS00372">
    <property type="entry name" value="PTS_EIIA_TYPE_2_HIS"/>
    <property type="match status" value="1"/>
</dbReference>
<dbReference type="RefSeq" id="WP_032086805.1">
    <property type="nucleotide sequence ID" value="NZ_FMAU01000004.1"/>
</dbReference>
<dbReference type="GO" id="GO:0005886">
    <property type="term" value="C:plasma membrane"/>
    <property type="evidence" value="ECO:0007669"/>
    <property type="project" value="UniProtKB-SubCell"/>
</dbReference>
<feature type="transmembrane region" description="Helical" evidence="13">
    <location>
        <begin position="132"/>
        <end position="152"/>
    </location>
</feature>
<feature type="domain" description="PTS EIIC type-2" evidence="16">
    <location>
        <begin position="122"/>
        <end position="466"/>
    </location>
</feature>
<dbReference type="Pfam" id="PF00359">
    <property type="entry name" value="PTS_EIIA_2"/>
    <property type="match status" value="1"/>
</dbReference>
<evidence type="ECO:0000256" key="5">
    <source>
        <dbReference type="ARBA" id="ARBA00022553"/>
    </source>
</evidence>
<dbReference type="CDD" id="cd00211">
    <property type="entry name" value="PTS_IIA_fru"/>
    <property type="match status" value="1"/>
</dbReference>
<feature type="domain" description="PTS EIIB type-2" evidence="15">
    <location>
        <begin position="1"/>
        <end position="98"/>
    </location>
</feature>
<dbReference type="NCBIfam" id="TIGR00829">
    <property type="entry name" value="FRU"/>
    <property type="match status" value="1"/>
</dbReference>
<keyword evidence="11 13" id="KW-1133">Transmembrane helix</keyword>
<evidence type="ECO:0000259" key="14">
    <source>
        <dbReference type="PROSITE" id="PS51094"/>
    </source>
</evidence>
<dbReference type="Pfam" id="PF02378">
    <property type="entry name" value="PTS_EIIC"/>
    <property type="match status" value="1"/>
</dbReference>
<dbReference type="PANTHER" id="PTHR30505:SF0">
    <property type="entry name" value="FRUCTOSE-LIKE PTS SYSTEM EIIBC COMPONENT-RELATED"/>
    <property type="match status" value="1"/>
</dbReference>
<dbReference type="FunFam" id="3.40.50.2300:FF:000014">
    <property type="entry name" value="PTS system fructose-like transporter subunit IIB"/>
    <property type="match status" value="1"/>
</dbReference>
<evidence type="ECO:0000256" key="2">
    <source>
        <dbReference type="ARBA" id="ARBA00004496"/>
    </source>
</evidence>
<keyword evidence="5" id="KW-0597">Phosphoprotein</keyword>
<organism evidence="17 18">
    <name type="scientific">[Bacillus] enclensis</name>
    <dbReference type="NCBI Taxonomy" id="1402860"/>
    <lineage>
        <taxon>Bacteria</taxon>
        <taxon>Bacillati</taxon>
        <taxon>Bacillota</taxon>
        <taxon>Bacilli</taxon>
        <taxon>Bacillales</taxon>
        <taxon>Bacillaceae</taxon>
        <taxon>Rossellomorea</taxon>
    </lineage>
</organism>
<evidence type="ECO:0000259" key="15">
    <source>
        <dbReference type="PROSITE" id="PS51099"/>
    </source>
</evidence>
<feature type="domain" description="PTS EIIA type-2" evidence="14">
    <location>
        <begin position="507"/>
        <end position="652"/>
    </location>
</feature>
<dbReference type="AlphaFoldDB" id="A0A0V8HCT0"/>
<dbReference type="GO" id="GO:0005737">
    <property type="term" value="C:cytoplasm"/>
    <property type="evidence" value="ECO:0007669"/>
    <property type="project" value="UniProtKB-SubCell"/>
</dbReference>
<feature type="transmembrane region" description="Helical" evidence="13">
    <location>
        <begin position="339"/>
        <end position="357"/>
    </location>
</feature>
<dbReference type="PROSITE" id="PS51094">
    <property type="entry name" value="PTS_EIIA_TYPE_2"/>
    <property type="match status" value="1"/>
</dbReference>
<proteinExistence type="predicted"/>
<dbReference type="GO" id="GO:0005351">
    <property type="term" value="F:carbohydrate:proton symporter activity"/>
    <property type="evidence" value="ECO:0007669"/>
    <property type="project" value="InterPro"/>
</dbReference>
<keyword evidence="12 13" id="KW-0472">Membrane</keyword>
<dbReference type="InterPro" id="IPR036095">
    <property type="entry name" value="PTS_EIIB-like_sf"/>
</dbReference>
<dbReference type="FunFam" id="3.40.930.10:FF:000009">
    <property type="entry name" value="PTS system, fructose specific IIABC component"/>
    <property type="match status" value="1"/>
</dbReference>
<feature type="transmembrane region" description="Helical" evidence="13">
    <location>
        <begin position="252"/>
        <end position="276"/>
    </location>
</feature>
<reference evidence="18" key="1">
    <citation type="submission" date="2016-08" db="EMBL/GenBank/DDBJ databases">
        <authorList>
            <person name="Varghese N."/>
            <person name="Submissions Spin"/>
        </authorList>
    </citation>
    <scope>NUCLEOTIDE SEQUENCE [LARGE SCALE GENOMIC DNA]</scope>
    <source>
        <strain evidence="18">SGD-1123</strain>
    </source>
</reference>
<evidence type="ECO:0000256" key="13">
    <source>
        <dbReference type="SAM" id="Phobius"/>
    </source>
</evidence>
<dbReference type="PROSITE" id="PS51104">
    <property type="entry name" value="PTS_EIIC_TYPE_2"/>
    <property type="match status" value="1"/>
</dbReference>
<dbReference type="GO" id="GO:0022877">
    <property type="term" value="F:protein-N(PI)-phosphohistidine-fructose phosphotransferase system transporter activity"/>
    <property type="evidence" value="ECO:0007669"/>
    <property type="project" value="InterPro"/>
</dbReference>
<evidence type="ECO:0000256" key="12">
    <source>
        <dbReference type="ARBA" id="ARBA00023136"/>
    </source>
</evidence>
<evidence type="ECO:0000256" key="6">
    <source>
        <dbReference type="ARBA" id="ARBA00022597"/>
    </source>
</evidence>
<dbReference type="OrthoDB" id="9782569at2"/>
<dbReference type="Proteomes" id="UP000181997">
    <property type="component" value="Unassembled WGS sequence"/>
</dbReference>